<evidence type="ECO:0000313" key="7">
    <source>
        <dbReference type="EMBL" id="SVB77276.1"/>
    </source>
</evidence>
<dbReference type="EMBL" id="UINC01056806">
    <property type="protein sequence ID" value="SVB77276.1"/>
    <property type="molecule type" value="Genomic_DNA"/>
</dbReference>
<dbReference type="GO" id="GO:0009086">
    <property type="term" value="P:methionine biosynthetic process"/>
    <property type="evidence" value="ECO:0007669"/>
    <property type="project" value="TreeGrafter"/>
</dbReference>
<keyword evidence="6" id="KW-0560">Oxidoreductase</keyword>
<comment type="similarity">
    <text evidence="3">Belongs to the methylenetetrahydrofolate reductase family.</text>
</comment>
<evidence type="ECO:0000256" key="5">
    <source>
        <dbReference type="ARBA" id="ARBA00022827"/>
    </source>
</evidence>
<dbReference type="PANTHER" id="PTHR45754">
    <property type="entry name" value="METHYLENETETRAHYDROFOLATE REDUCTASE"/>
    <property type="match status" value="1"/>
</dbReference>
<evidence type="ECO:0000256" key="3">
    <source>
        <dbReference type="ARBA" id="ARBA00006743"/>
    </source>
</evidence>
<sequence>MKVIEHIDNAKDPLFSFEIIPPIRGKSAQEIIDIVKDLEPFNPPFIDVTSHPAEAYYEENTDGEVKRRVRKKRPGTISICGIIQNRFKIDTVAHLLCRGFTREETEDAIIELNYLGIHNILAVRGDETNYKKPVQAGRTVNVFSSDLVKQLNDLRSGIYLDEIINADPVDLCIGVGGYPEKHFEAPNLKKDIEYLKQKVDAGADYIVTQMFFNNAEFFHFVDECRKAGITVPIIPGLKILNNPKQLTSIPKNFYVNIPTELSEAIEKNPKHTREIGVEWCLKQCEELLESGIMCIHYYIMSGASAVTKVLKELNK</sequence>
<gene>
    <name evidence="7" type="ORF">METZ01_LOCUS230130</name>
</gene>
<dbReference type="InterPro" id="IPR003171">
    <property type="entry name" value="Mehydrof_redctse-like"/>
</dbReference>
<name>A0A382GQ71_9ZZZZ</name>
<dbReference type="Gene3D" id="3.20.20.220">
    <property type="match status" value="1"/>
</dbReference>
<keyword evidence="4" id="KW-0285">Flavoprotein</keyword>
<dbReference type="GO" id="GO:0004489">
    <property type="term" value="F:methylenetetrahydrofolate reductase [NAD(P)H] activity"/>
    <property type="evidence" value="ECO:0007669"/>
    <property type="project" value="InterPro"/>
</dbReference>
<evidence type="ECO:0000256" key="6">
    <source>
        <dbReference type="ARBA" id="ARBA00023002"/>
    </source>
</evidence>
<dbReference type="GO" id="GO:0035999">
    <property type="term" value="P:tetrahydrofolate interconversion"/>
    <property type="evidence" value="ECO:0007669"/>
    <property type="project" value="UniProtKB-UniPathway"/>
</dbReference>
<dbReference type="GO" id="GO:0071949">
    <property type="term" value="F:FAD binding"/>
    <property type="evidence" value="ECO:0007669"/>
    <property type="project" value="TreeGrafter"/>
</dbReference>
<proteinExistence type="inferred from homology"/>
<evidence type="ECO:0000256" key="2">
    <source>
        <dbReference type="ARBA" id="ARBA00004777"/>
    </source>
</evidence>
<dbReference type="GO" id="GO:0005829">
    <property type="term" value="C:cytosol"/>
    <property type="evidence" value="ECO:0007669"/>
    <property type="project" value="TreeGrafter"/>
</dbReference>
<dbReference type="SUPFAM" id="SSF51730">
    <property type="entry name" value="FAD-linked oxidoreductase"/>
    <property type="match status" value="1"/>
</dbReference>
<comment type="pathway">
    <text evidence="2">One-carbon metabolism; tetrahydrofolate interconversion.</text>
</comment>
<dbReference type="AlphaFoldDB" id="A0A382GQ71"/>
<dbReference type="Pfam" id="PF02219">
    <property type="entry name" value="MTHFR"/>
    <property type="match status" value="1"/>
</dbReference>
<dbReference type="InterPro" id="IPR029041">
    <property type="entry name" value="FAD-linked_oxidoreductase-like"/>
</dbReference>
<protein>
    <submittedName>
        <fullName evidence="7">Uncharacterized protein</fullName>
    </submittedName>
</protein>
<dbReference type="UniPathway" id="UPA00193"/>
<accession>A0A382GQ71</accession>
<evidence type="ECO:0000256" key="4">
    <source>
        <dbReference type="ARBA" id="ARBA00022630"/>
    </source>
</evidence>
<comment type="cofactor">
    <cofactor evidence="1">
        <name>FAD</name>
        <dbReference type="ChEBI" id="CHEBI:57692"/>
    </cofactor>
</comment>
<evidence type="ECO:0000256" key="1">
    <source>
        <dbReference type="ARBA" id="ARBA00001974"/>
    </source>
</evidence>
<reference evidence="7" key="1">
    <citation type="submission" date="2018-05" db="EMBL/GenBank/DDBJ databases">
        <authorList>
            <person name="Lanie J.A."/>
            <person name="Ng W.-L."/>
            <person name="Kazmierczak K.M."/>
            <person name="Andrzejewski T.M."/>
            <person name="Davidsen T.M."/>
            <person name="Wayne K.J."/>
            <person name="Tettelin H."/>
            <person name="Glass J.I."/>
            <person name="Rusch D."/>
            <person name="Podicherti R."/>
            <person name="Tsui H.-C.T."/>
            <person name="Winkler M.E."/>
        </authorList>
    </citation>
    <scope>NUCLEOTIDE SEQUENCE</scope>
</reference>
<organism evidence="7">
    <name type="scientific">marine metagenome</name>
    <dbReference type="NCBI Taxonomy" id="408172"/>
    <lineage>
        <taxon>unclassified sequences</taxon>
        <taxon>metagenomes</taxon>
        <taxon>ecological metagenomes</taxon>
    </lineage>
</organism>
<dbReference type="PANTHER" id="PTHR45754:SF3">
    <property type="entry name" value="METHYLENETETRAHYDROFOLATE REDUCTASE (NADPH)"/>
    <property type="match status" value="1"/>
</dbReference>
<dbReference type="CDD" id="cd00537">
    <property type="entry name" value="MTHFR"/>
    <property type="match status" value="1"/>
</dbReference>
<keyword evidence="5" id="KW-0274">FAD</keyword>